<evidence type="ECO:0000256" key="1">
    <source>
        <dbReference type="SAM" id="MobiDB-lite"/>
    </source>
</evidence>
<gene>
    <name evidence="2" type="ORF">K432DRAFT_411498</name>
</gene>
<protein>
    <submittedName>
        <fullName evidence="2">Uncharacterized protein</fullName>
    </submittedName>
</protein>
<feature type="region of interest" description="Disordered" evidence="1">
    <location>
        <begin position="106"/>
        <end position="135"/>
    </location>
</feature>
<organism evidence="2 3">
    <name type="scientific">Lepidopterella palustris CBS 459.81</name>
    <dbReference type="NCBI Taxonomy" id="1314670"/>
    <lineage>
        <taxon>Eukaryota</taxon>
        <taxon>Fungi</taxon>
        <taxon>Dikarya</taxon>
        <taxon>Ascomycota</taxon>
        <taxon>Pezizomycotina</taxon>
        <taxon>Dothideomycetes</taxon>
        <taxon>Pleosporomycetidae</taxon>
        <taxon>Mytilinidiales</taxon>
        <taxon>Argynnaceae</taxon>
        <taxon>Lepidopterella</taxon>
    </lineage>
</organism>
<evidence type="ECO:0000313" key="3">
    <source>
        <dbReference type="Proteomes" id="UP000250266"/>
    </source>
</evidence>
<evidence type="ECO:0000313" key="2">
    <source>
        <dbReference type="EMBL" id="OCK72792.1"/>
    </source>
</evidence>
<keyword evidence="3" id="KW-1185">Reference proteome</keyword>
<accession>A0A8E2DW57</accession>
<dbReference type="AlphaFoldDB" id="A0A8E2DW57"/>
<dbReference type="Proteomes" id="UP000250266">
    <property type="component" value="Unassembled WGS sequence"/>
</dbReference>
<feature type="compositionally biased region" description="Acidic residues" evidence="1">
    <location>
        <begin position="110"/>
        <end position="119"/>
    </location>
</feature>
<dbReference type="EMBL" id="KV746480">
    <property type="protein sequence ID" value="OCK72792.1"/>
    <property type="molecule type" value="Genomic_DNA"/>
</dbReference>
<name>A0A8E2DW57_9PEZI</name>
<dbReference type="OrthoDB" id="5599418at2759"/>
<sequence>MESIPGRTKVRGYGIHRPQELNGFHNYEEVKSTIVHRKESENGAADALSRRPDYMEELKPDHEAVLAIDKEGSLRYNYLKLALVLRTDSVWEQRIKKAYPGDEMVKTFETQEETSEEGFDERPNQGCKPKKEDGL</sequence>
<proteinExistence type="predicted"/>
<reference evidence="2 3" key="1">
    <citation type="journal article" date="2016" name="Nat. Commun.">
        <title>Ectomycorrhizal ecology is imprinted in the genome of the dominant symbiotic fungus Cenococcum geophilum.</title>
        <authorList>
            <consortium name="DOE Joint Genome Institute"/>
            <person name="Peter M."/>
            <person name="Kohler A."/>
            <person name="Ohm R.A."/>
            <person name="Kuo A."/>
            <person name="Krutzmann J."/>
            <person name="Morin E."/>
            <person name="Arend M."/>
            <person name="Barry K.W."/>
            <person name="Binder M."/>
            <person name="Choi C."/>
            <person name="Clum A."/>
            <person name="Copeland A."/>
            <person name="Grisel N."/>
            <person name="Haridas S."/>
            <person name="Kipfer T."/>
            <person name="LaButti K."/>
            <person name="Lindquist E."/>
            <person name="Lipzen A."/>
            <person name="Maire R."/>
            <person name="Meier B."/>
            <person name="Mihaltcheva S."/>
            <person name="Molinier V."/>
            <person name="Murat C."/>
            <person name="Poggeler S."/>
            <person name="Quandt C.A."/>
            <person name="Sperisen C."/>
            <person name="Tritt A."/>
            <person name="Tisserant E."/>
            <person name="Crous P.W."/>
            <person name="Henrissat B."/>
            <person name="Nehls U."/>
            <person name="Egli S."/>
            <person name="Spatafora J.W."/>
            <person name="Grigoriev I.V."/>
            <person name="Martin F.M."/>
        </authorList>
    </citation>
    <scope>NUCLEOTIDE SEQUENCE [LARGE SCALE GENOMIC DNA]</scope>
    <source>
        <strain evidence="2 3">CBS 459.81</strain>
    </source>
</reference>